<dbReference type="PANTHER" id="PTHR15629">
    <property type="entry name" value="SH3YL1 PROTEIN"/>
    <property type="match status" value="1"/>
</dbReference>
<evidence type="ECO:0000259" key="2">
    <source>
        <dbReference type="Pfam" id="PF04366"/>
    </source>
</evidence>
<accession>A0A512MDM5</accession>
<evidence type="ECO:0000313" key="3">
    <source>
        <dbReference type="EMBL" id="GEP44835.1"/>
    </source>
</evidence>
<comment type="caution">
    <text evidence="3">The sequence shown here is derived from an EMBL/GenBank/DDBJ whole genome shotgun (WGS) entry which is preliminary data.</text>
</comment>
<keyword evidence="1" id="KW-0732">Signal</keyword>
<dbReference type="AlphaFoldDB" id="A0A512MDM5"/>
<feature type="chain" id="PRO_5021919681" description="Ysc84 actin-binding domain-containing protein" evidence="1">
    <location>
        <begin position="25"/>
        <end position="218"/>
    </location>
</feature>
<gene>
    <name evidence="3" type="ORF">BGE01nite_41260</name>
</gene>
<dbReference type="CDD" id="cd11524">
    <property type="entry name" value="SYLF"/>
    <property type="match status" value="1"/>
</dbReference>
<proteinExistence type="predicted"/>
<sequence length="218" mass="22436">MKSKPYILLSVALALLASSTSVMAGPKEDQRVRQAAAIMQRFKAMPEEGIPEHVLSEARGLAIITMTKGGFVWSGKVGQGVVVARTRNGWSAPSFVRTGGVGFGAQIGAQVTELVLVLNTPEAVQAFSKDANVQLGGALSVAAGPVGRSAEAGVTPRAAVYAYSRSQGLFAGVSLEGTVIGTDKKANQRYYGSNAGASSILAGRVRKPASSGPLMSSL</sequence>
<dbReference type="InterPro" id="IPR051702">
    <property type="entry name" value="SH3_domain_YSC84-like"/>
</dbReference>
<dbReference type="RefSeq" id="WP_170266936.1">
    <property type="nucleotide sequence ID" value="NZ_BKAG01000037.1"/>
</dbReference>
<reference evidence="3 4" key="1">
    <citation type="submission" date="2019-07" db="EMBL/GenBank/DDBJ databases">
        <title>Whole genome shotgun sequence of Brevifollis gellanilyticus NBRC 108608.</title>
        <authorList>
            <person name="Hosoyama A."/>
            <person name="Uohara A."/>
            <person name="Ohji S."/>
            <person name="Ichikawa N."/>
        </authorList>
    </citation>
    <scope>NUCLEOTIDE SEQUENCE [LARGE SCALE GENOMIC DNA]</scope>
    <source>
        <strain evidence="3 4">NBRC 108608</strain>
    </source>
</reference>
<evidence type="ECO:0000313" key="4">
    <source>
        <dbReference type="Proteomes" id="UP000321577"/>
    </source>
</evidence>
<feature type="domain" description="Ysc84 actin-binding" evidence="2">
    <location>
        <begin position="100"/>
        <end position="217"/>
    </location>
</feature>
<feature type="signal peptide" evidence="1">
    <location>
        <begin position="1"/>
        <end position="24"/>
    </location>
</feature>
<dbReference type="GO" id="GO:0035091">
    <property type="term" value="F:phosphatidylinositol binding"/>
    <property type="evidence" value="ECO:0007669"/>
    <property type="project" value="TreeGrafter"/>
</dbReference>
<dbReference type="PANTHER" id="PTHR15629:SF2">
    <property type="entry name" value="SH3 DOMAIN-CONTAINING YSC84-LIKE PROTEIN 1"/>
    <property type="match status" value="1"/>
</dbReference>
<dbReference type="Pfam" id="PF04366">
    <property type="entry name" value="Ysc84"/>
    <property type="match status" value="1"/>
</dbReference>
<name>A0A512MDM5_9BACT</name>
<protein>
    <recommendedName>
        <fullName evidence="2">Ysc84 actin-binding domain-containing protein</fullName>
    </recommendedName>
</protein>
<dbReference type="EMBL" id="BKAG01000037">
    <property type="protein sequence ID" value="GEP44835.1"/>
    <property type="molecule type" value="Genomic_DNA"/>
</dbReference>
<dbReference type="InterPro" id="IPR007461">
    <property type="entry name" value="Ysc84_actin-binding"/>
</dbReference>
<evidence type="ECO:0000256" key="1">
    <source>
        <dbReference type="SAM" id="SignalP"/>
    </source>
</evidence>
<keyword evidence="4" id="KW-1185">Reference proteome</keyword>
<dbReference type="Proteomes" id="UP000321577">
    <property type="component" value="Unassembled WGS sequence"/>
</dbReference>
<organism evidence="3 4">
    <name type="scientific">Brevifollis gellanilyticus</name>
    <dbReference type="NCBI Taxonomy" id="748831"/>
    <lineage>
        <taxon>Bacteria</taxon>
        <taxon>Pseudomonadati</taxon>
        <taxon>Verrucomicrobiota</taxon>
        <taxon>Verrucomicrobiia</taxon>
        <taxon>Verrucomicrobiales</taxon>
        <taxon>Verrucomicrobiaceae</taxon>
    </lineage>
</organism>